<feature type="domain" description="Protein kinase" evidence="10">
    <location>
        <begin position="673"/>
        <end position="1122"/>
    </location>
</feature>
<dbReference type="PANTHER" id="PTHR47634:SF9">
    <property type="entry name" value="PROTEIN KINASE DOMAIN-CONTAINING PROTEIN-RELATED"/>
    <property type="match status" value="1"/>
</dbReference>
<keyword evidence="6" id="KW-0067">ATP-binding</keyword>
<feature type="compositionally biased region" description="Low complexity" evidence="9">
    <location>
        <begin position="88"/>
        <end position="103"/>
    </location>
</feature>
<reference evidence="11" key="1">
    <citation type="submission" date="2021-01" db="EMBL/GenBank/DDBJ databases">
        <authorList>
            <person name="Corre E."/>
            <person name="Pelletier E."/>
            <person name="Niang G."/>
            <person name="Scheremetjew M."/>
            <person name="Finn R."/>
            <person name="Kale V."/>
            <person name="Holt S."/>
            <person name="Cochrane G."/>
            <person name="Meng A."/>
            <person name="Brown T."/>
            <person name="Cohen L."/>
        </authorList>
    </citation>
    <scope>NUCLEOTIDE SEQUENCE</scope>
    <source>
        <strain evidence="11">MM31A-1</strain>
    </source>
</reference>
<feature type="region of interest" description="Disordered" evidence="9">
    <location>
        <begin position="454"/>
        <end position="475"/>
    </location>
</feature>
<dbReference type="GO" id="GO:0005524">
    <property type="term" value="F:ATP binding"/>
    <property type="evidence" value="ECO:0007669"/>
    <property type="project" value="UniProtKB-KW"/>
</dbReference>
<proteinExistence type="predicted"/>
<dbReference type="SUPFAM" id="SSF56112">
    <property type="entry name" value="Protein kinase-like (PK-like)"/>
    <property type="match status" value="1"/>
</dbReference>
<dbReference type="InterPro" id="IPR051334">
    <property type="entry name" value="SRPK"/>
</dbReference>
<evidence type="ECO:0000256" key="8">
    <source>
        <dbReference type="ARBA" id="ARBA00048679"/>
    </source>
</evidence>
<feature type="compositionally biased region" description="Low complexity" evidence="9">
    <location>
        <begin position="183"/>
        <end position="198"/>
    </location>
</feature>
<keyword evidence="2" id="KW-0723">Serine/threonine-protein kinase</keyword>
<dbReference type="PROSITE" id="PS50011">
    <property type="entry name" value="PROTEIN_KINASE_DOM"/>
    <property type="match status" value="2"/>
</dbReference>
<dbReference type="EMBL" id="HBIO01027311">
    <property type="protein sequence ID" value="CAE0476116.1"/>
    <property type="molecule type" value="Transcribed_RNA"/>
</dbReference>
<gene>
    <name evidence="11" type="ORF">CDEB00056_LOCUS20969</name>
</gene>
<dbReference type="FunFam" id="1.10.510.10:FF:001654">
    <property type="entry name" value="SRSF protein kinase 3"/>
    <property type="match status" value="1"/>
</dbReference>
<evidence type="ECO:0000256" key="4">
    <source>
        <dbReference type="ARBA" id="ARBA00022741"/>
    </source>
</evidence>
<feature type="compositionally biased region" description="Polar residues" evidence="9">
    <location>
        <begin position="937"/>
        <end position="947"/>
    </location>
</feature>
<evidence type="ECO:0000313" key="11">
    <source>
        <dbReference type="EMBL" id="CAE0476116.1"/>
    </source>
</evidence>
<feature type="compositionally biased region" description="Acidic residues" evidence="9">
    <location>
        <begin position="234"/>
        <end position="243"/>
    </location>
</feature>
<comment type="catalytic activity">
    <reaction evidence="8">
        <text>L-seryl-[protein] + ATP = O-phospho-L-seryl-[protein] + ADP + H(+)</text>
        <dbReference type="Rhea" id="RHEA:17989"/>
        <dbReference type="Rhea" id="RHEA-COMP:9863"/>
        <dbReference type="Rhea" id="RHEA-COMP:11604"/>
        <dbReference type="ChEBI" id="CHEBI:15378"/>
        <dbReference type="ChEBI" id="CHEBI:29999"/>
        <dbReference type="ChEBI" id="CHEBI:30616"/>
        <dbReference type="ChEBI" id="CHEBI:83421"/>
        <dbReference type="ChEBI" id="CHEBI:456216"/>
        <dbReference type="EC" id="2.7.11.1"/>
    </reaction>
</comment>
<evidence type="ECO:0000256" key="5">
    <source>
        <dbReference type="ARBA" id="ARBA00022777"/>
    </source>
</evidence>
<evidence type="ECO:0000256" key="7">
    <source>
        <dbReference type="ARBA" id="ARBA00047899"/>
    </source>
</evidence>
<accession>A0A7S3VF69</accession>
<feature type="compositionally biased region" description="Basic residues" evidence="9">
    <location>
        <begin position="502"/>
        <end position="515"/>
    </location>
</feature>
<feature type="compositionally biased region" description="Basic and acidic residues" evidence="9">
    <location>
        <begin position="489"/>
        <end position="501"/>
    </location>
</feature>
<dbReference type="InterPro" id="IPR008271">
    <property type="entry name" value="Ser/Thr_kinase_AS"/>
</dbReference>
<feature type="compositionally biased region" description="Polar residues" evidence="9">
    <location>
        <begin position="21"/>
        <end position="37"/>
    </location>
</feature>
<protein>
    <recommendedName>
        <fullName evidence="1">non-specific serine/threonine protein kinase</fullName>
        <ecNumber evidence="1">2.7.11.1</ecNumber>
    </recommendedName>
</protein>
<feature type="compositionally biased region" description="Low complexity" evidence="9">
    <location>
        <begin position="45"/>
        <end position="64"/>
    </location>
</feature>
<keyword evidence="5" id="KW-0418">Kinase</keyword>
<keyword evidence="4" id="KW-0547">Nucleotide-binding</keyword>
<feature type="compositionally biased region" description="Polar residues" evidence="9">
    <location>
        <begin position="118"/>
        <end position="128"/>
    </location>
</feature>
<dbReference type="GO" id="GO:0050684">
    <property type="term" value="P:regulation of mRNA processing"/>
    <property type="evidence" value="ECO:0007669"/>
    <property type="project" value="TreeGrafter"/>
</dbReference>
<keyword evidence="3" id="KW-0808">Transferase</keyword>
<feature type="compositionally biased region" description="Basic residues" evidence="9">
    <location>
        <begin position="129"/>
        <end position="140"/>
    </location>
</feature>
<feature type="region of interest" description="Disordered" evidence="9">
    <location>
        <begin position="1"/>
        <end position="246"/>
    </location>
</feature>
<evidence type="ECO:0000256" key="3">
    <source>
        <dbReference type="ARBA" id="ARBA00022679"/>
    </source>
</evidence>
<dbReference type="InterPro" id="IPR000719">
    <property type="entry name" value="Prot_kinase_dom"/>
</dbReference>
<comment type="catalytic activity">
    <reaction evidence="7">
        <text>L-threonyl-[protein] + ATP = O-phospho-L-threonyl-[protein] + ADP + H(+)</text>
        <dbReference type="Rhea" id="RHEA:46608"/>
        <dbReference type="Rhea" id="RHEA-COMP:11060"/>
        <dbReference type="Rhea" id="RHEA-COMP:11605"/>
        <dbReference type="ChEBI" id="CHEBI:15378"/>
        <dbReference type="ChEBI" id="CHEBI:30013"/>
        <dbReference type="ChEBI" id="CHEBI:30616"/>
        <dbReference type="ChEBI" id="CHEBI:61977"/>
        <dbReference type="ChEBI" id="CHEBI:456216"/>
        <dbReference type="EC" id="2.7.11.1"/>
    </reaction>
</comment>
<sequence length="1126" mass="125680">MMKFKQRSTKPLGSKTPPPSGGSTQKRLSMTKSSSSKYAARRQASSGPDFYSSSDSSNGSSDPFDSADEEGVDSNSNSGLNQIINGVKNTLNLSLSRSKSNKSSKSEKSLPSYKKKQMQNGHGNANQHLKQHTNAYKHGHSASGPSNATKSQKSNSKNGTQNVMPYNNINTRVADPYDDDFTSHSSNDSDSSDSSSGTDDSDNESDSLEDKKSGKSKRSSSETDNDKGNQSAEDYSDDEDEGEEGYKVGGYHRVKVGEVYNQRYVVIKKLGWGHFSTVWMVKDKQLSRIVATSSSSSSSNNDGILFYAIKVQKSAEHYTEAAMDEVKLLDCIAEERKRVESIHQKTPTGVKDKDGIRMSDVVNHAHHVATLHDSFFHNGSNGKHMCMVFSMLDCNLLSVIKAYNYRGIPMPVVQKMIKGVAKGLDFLHRKCKIIHTDLKPENVLMQFPGQINSESDAVPDFNNGGKDAHGHLSDNDQDQTLSIEQLEAQLRDPKIPTEERKRIRKKLKKRRQREKKRLENLDDGGSDRYKESASDQYNDRGHTFSDDTMERLLNESTPKKKTKNAHERVLSRLSHSQFVMKNFSPRISTDGSEFSEVMDDMVRVSRPSSSELSAHFQLCSAQVGNRSGVAEVSFVLKAFVTEGEIADNVSAALGGIPWELSDEDGATREWRCGLSMHQSGKQSIATMFKLVQQGRKDIDDGLRKTWTHLGDLVSENLSGRDTSILSLSSRSRSFGNSDAKARASYSLFTVKFSVLSSMVVLGFLENRIPGLVFLNYKREEGSPPVDHVIFGPYAQRICKHPLAMKIMDTSSRSANDNNSLGSALFGFDLRMVKEFAARPIIDEDGGSSFELVGAPMEKVASWWHARQPIHDRVKAFMGLHPNADLIDMPLFSSSPMHKSRQVNHASYIEGGKPPSESTSRPSQSSKKPPPKNMAMPDSQTAAVRASQQPDLKDINAMMKSRAVVVDLGNACWTHRHFSEDIQTRQYRAPEVLVGHKYDTAADIWSLGCMCFELLTGDLLFDPREGPDYDRDEDHLAMIQELVGKMPKKMACTGKYSKNYFDRKGNLKHIKQLKFWPIQDVLHEKYHFPVKEANEVASFMLPLLQYDSKQRATALQCLQHKWLQDID</sequence>
<feature type="compositionally biased region" description="Polar residues" evidence="9">
    <location>
        <begin position="73"/>
        <end position="84"/>
    </location>
</feature>
<evidence type="ECO:0000259" key="10">
    <source>
        <dbReference type="PROSITE" id="PS50011"/>
    </source>
</evidence>
<dbReference type="EC" id="2.7.11.1" evidence="1"/>
<feature type="compositionally biased region" description="Basic and acidic residues" evidence="9">
    <location>
        <begin position="208"/>
        <end position="227"/>
    </location>
</feature>
<feature type="region of interest" description="Disordered" evidence="9">
    <location>
        <begin position="487"/>
        <end position="566"/>
    </location>
</feature>
<dbReference type="PROSITE" id="PS00108">
    <property type="entry name" value="PROTEIN_KINASE_ST"/>
    <property type="match status" value="1"/>
</dbReference>
<feature type="compositionally biased region" description="Polar residues" evidence="9">
    <location>
        <begin position="143"/>
        <end position="171"/>
    </location>
</feature>
<dbReference type="PANTHER" id="PTHR47634">
    <property type="entry name" value="PROTEIN KINASE DOMAIN-CONTAINING PROTEIN-RELATED"/>
    <property type="match status" value="1"/>
</dbReference>
<feature type="compositionally biased region" description="Basic and acidic residues" evidence="9">
    <location>
        <begin position="516"/>
        <end position="553"/>
    </location>
</feature>
<feature type="domain" description="Protein kinase" evidence="10">
    <location>
        <begin position="264"/>
        <end position="618"/>
    </location>
</feature>
<dbReference type="SMART" id="SM00220">
    <property type="entry name" value="S_TKc"/>
    <property type="match status" value="1"/>
</dbReference>
<dbReference type="AlphaFoldDB" id="A0A7S3VF69"/>
<dbReference type="GO" id="GO:0004674">
    <property type="term" value="F:protein serine/threonine kinase activity"/>
    <property type="evidence" value="ECO:0007669"/>
    <property type="project" value="UniProtKB-KW"/>
</dbReference>
<name>A0A7S3VF69_9STRA</name>
<evidence type="ECO:0000256" key="1">
    <source>
        <dbReference type="ARBA" id="ARBA00012513"/>
    </source>
</evidence>
<evidence type="ECO:0000256" key="9">
    <source>
        <dbReference type="SAM" id="MobiDB-lite"/>
    </source>
</evidence>
<evidence type="ECO:0000256" key="2">
    <source>
        <dbReference type="ARBA" id="ARBA00022527"/>
    </source>
</evidence>
<dbReference type="Pfam" id="PF00069">
    <property type="entry name" value="Pkinase"/>
    <property type="match status" value="2"/>
</dbReference>
<feature type="compositionally biased region" description="Low complexity" evidence="9">
    <location>
        <begin position="913"/>
        <end position="926"/>
    </location>
</feature>
<dbReference type="Gene3D" id="3.30.200.20">
    <property type="entry name" value="Phosphorylase Kinase, domain 1"/>
    <property type="match status" value="1"/>
</dbReference>
<evidence type="ECO:0000256" key="6">
    <source>
        <dbReference type="ARBA" id="ARBA00022840"/>
    </source>
</evidence>
<dbReference type="GO" id="GO:0000245">
    <property type="term" value="P:spliceosomal complex assembly"/>
    <property type="evidence" value="ECO:0007669"/>
    <property type="project" value="TreeGrafter"/>
</dbReference>
<dbReference type="Gene3D" id="1.10.510.10">
    <property type="entry name" value="Transferase(Phosphotransferase) domain 1"/>
    <property type="match status" value="2"/>
</dbReference>
<feature type="region of interest" description="Disordered" evidence="9">
    <location>
        <begin position="899"/>
        <end position="947"/>
    </location>
</feature>
<organism evidence="11">
    <name type="scientific">Chaetoceros debilis</name>
    <dbReference type="NCBI Taxonomy" id="122233"/>
    <lineage>
        <taxon>Eukaryota</taxon>
        <taxon>Sar</taxon>
        <taxon>Stramenopiles</taxon>
        <taxon>Ochrophyta</taxon>
        <taxon>Bacillariophyta</taxon>
        <taxon>Coscinodiscophyceae</taxon>
        <taxon>Chaetocerotophycidae</taxon>
        <taxon>Chaetocerotales</taxon>
        <taxon>Chaetocerotaceae</taxon>
        <taxon>Chaetoceros</taxon>
    </lineage>
</organism>
<dbReference type="InterPro" id="IPR011009">
    <property type="entry name" value="Kinase-like_dom_sf"/>
</dbReference>